<dbReference type="Pfam" id="PF02862">
    <property type="entry name" value="DDHD"/>
    <property type="match status" value="1"/>
</dbReference>
<dbReference type="OMA" id="HIQRGYS"/>
<dbReference type="InterPro" id="IPR058055">
    <property type="entry name" value="PA-PLA1"/>
</dbReference>
<dbReference type="EMBL" id="SWFT01000161">
    <property type="protein sequence ID" value="KAA8896950.1"/>
    <property type="molecule type" value="Genomic_DNA"/>
</dbReference>
<dbReference type="InterPro" id="IPR004177">
    <property type="entry name" value="DDHD_dom"/>
</dbReference>
<dbReference type="PANTHER" id="PTHR23509">
    <property type="entry name" value="PA-PL1 PHOSPHOLIPASE FAMILY"/>
    <property type="match status" value="1"/>
</dbReference>
<dbReference type="Pfam" id="PF23465">
    <property type="entry name" value="DUF7131"/>
    <property type="match status" value="1"/>
</dbReference>
<accession>A0A642UH54</accession>
<dbReference type="GO" id="GO:0046872">
    <property type="term" value="F:metal ion binding"/>
    <property type="evidence" value="ECO:0007669"/>
    <property type="project" value="InterPro"/>
</dbReference>
<protein>
    <recommendedName>
        <fullName evidence="2">DDHD domain-containing protein</fullName>
    </recommendedName>
</protein>
<dbReference type="VEuPathDB" id="FungiDB:DIURU_005463"/>
<dbReference type="InterPro" id="IPR029058">
    <property type="entry name" value="AB_hydrolase_fold"/>
</dbReference>
<evidence type="ECO:0000259" key="2">
    <source>
        <dbReference type="PROSITE" id="PS51043"/>
    </source>
</evidence>
<dbReference type="Proteomes" id="UP000449547">
    <property type="component" value="Unassembled WGS sequence"/>
</dbReference>
<proteinExistence type="predicted"/>
<dbReference type="InterPro" id="IPR055555">
    <property type="entry name" value="PA-PLA1_DUF7131"/>
</dbReference>
<feature type="region of interest" description="Disordered" evidence="1">
    <location>
        <begin position="50"/>
        <end position="69"/>
    </location>
</feature>
<dbReference type="PROSITE" id="PS51043">
    <property type="entry name" value="DDHD"/>
    <property type="match status" value="1"/>
</dbReference>
<dbReference type="GO" id="GO:0005737">
    <property type="term" value="C:cytoplasm"/>
    <property type="evidence" value="ECO:0007669"/>
    <property type="project" value="TreeGrafter"/>
</dbReference>
<evidence type="ECO:0000313" key="4">
    <source>
        <dbReference type="Proteomes" id="UP000449547"/>
    </source>
</evidence>
<organism evidence="3 4">
    <name type="scientific">Diutina rugosa</name>
    <name type="common">Yeast</name>
    <name type="synonym">Candida rugosa</name>
    <dbReference type="NCBI Taxonomy" id="5481"/>
    <lineage>
        <taxon>Eukaryota</taxon>
        <taxon>Fungi</taxon>
        <taxon>Dikarya</taxon>
        <taxon>Ascomycota</taxon>
        <taxon>Saccharomycotina</taxon>
        <taxon>Pichiomycetes</taxon>
        <taxon>Debaryomycetaceae</taxon>
        <taxon>Diutina</taxon>
    </lineage>
</organism>
<sequence>MLAIRVVPRCHASITSQLPCRAAATFTLAVRAKSSITPAKVNWYFATNNPLRPPTKQTNKKTEFEPFSRDDSRKLESAWQRLHHHDKQSSSLVPVKEDGLLEVNLESMEVAPIYWEGAVYEVRRGLWFDSDGTPLSTPQTKLIEDNYKKIIPKVIKHHLEKPDTTKMIRPKKNSPPVDLAKSDNSTSFFNGLASYVKDVPDFLYGLVSDLASAAKEAPNAAYEGAKAVPEKIKDAASAAKEAPQNAWDNVEEMIKSVNDFAEHSNGDININDEVDIIELSPTHNLIYLSEKIAAIFPKEYKQRLQIDILRSLGPSQVPFLQVSYIYRGYLESFDISVLSPQKLPALSKTFETEFRKLLHQKISEPDPEELAEKEQVIIESDLEPQAPANRKIDHLVFCIHGIGQVLGDKYQSINFTHSINLLRKTMTRVYKSDPSYQELHDDDPTNTGIQVLPISWRHRVDFHPNERFKSNQEGQHLPSLSEINAEGVKPLRNVVGDVVLDVLLFYEPYYFNQVMRIVVDEINRVYNLYKKNNPDFNGKVHILGHSLGSAIGFDLACHQCKLDDTFSSTHGDENHTSDEGHELDFEIDNLFCVGSPVGMFNLLKQKSLAPYTPDAPNWVRTPKCSNLYNLYHPCDPVAYRMEPLVDPSFSAYQAELVPFATESISKKLMSLNELKDDISEKLSNATSWLSESKQKRALPSGNAEAEKASVDNENALGDILSSLAVMDNESSGGRKTKMSQKDLQLLTPLNRTGRIDYSLPMGVFDFSLVSAVSAHVSYFDDVDTAGFLLREILRSDLPPVKEKTAYRNDVNGKTN</sequence>
<feature type="compositionally biased region" description="Basic and acidic residues" evidence="1">
    <location>
        <begin position="60"/>
        <end position="69"/>
    </location>
</feature>
<comment type="caution">
    <text evidence="3">The sequence shown here is derived from an EMBL/GenBank/DDBJ whole genome shotgun (WGS) entry which is preliminary data.</text>
</comment>
<dbReference type="RefSeq" id="XP_034009692.1">
    <property type="nucleotide sequence ID" value="XM_034158448.1"/>
</dbReference>
<reference evidence="3 4" key="1">
    <citation type="submission" date="2019-07" db="EMBL/GenBank/DDBJ databases">
        <title>Genome assembly of two rare yeast pathogens: Diutina rugosa and Trichomonascus ciferrii.</title>
        <authorList>
            <person name="Mixao V."/>
            <person name="Saus E."/>
            <person name="Hansen A."/>
            <person name="Lass-Flor C."/>
            <person name="Gabaldon T."/>
        </authorList>
    </citation>
    <scope>NUCLEOTIDE SEQUENCE [LARGE SCALE GENOMIC DNA]</scope>
    <source>
        <strain evidence="3 4">CBS 613</strain>
    </source>
</reference>
<name>A0A642UH54_DIURU</name>
<evidence type="ECO:0000313" key="3">
    <source>
        <dbReference type="EMBL" id="KAA8896950.1"/>
    </source>
</evidence>
<dbReference type="OrthoDB" id="69269at2759"/>
<evidence type="ECO:0000256" key="1">
    <source>
        <dbReference type="SAM" id="MobiDB-lite"/>
    </source>
</evidence>
<dbReference type="InterPro" id="IPR057826">
    <property type="entry name" value="WWE_C20G8.02"/>
</dbReference>
<dbReference type="SMART" id="SM01127">
    <property type="entry name" value="DDHD"/>
    <property type="match status" value="1"/>
</dbReference>
<feature type="domain" description="DDHD" evidence="2">
    <location>
        <begin position="583"/>
        <end position="794"/>
    </location>
</feature>
<dbReference type="AlphaFoldDB" id="A0A642UH54"/>
<keyword evidence="4" id="KW-1185">Reference proteome</keyword>
<gene>
    <name evidence="3" type="ORF">DIURU_005463</name>
</gene>
<dbReference type="PANTHER" id="PTHR23509:SF10">
    <property type="entry name" value="LD21067P"/>
    <property type="match status" value="1"/>
</dbReference>
<dbReference type="GeneID" id="54784114"/>
<dbReference type="GO" id="GO:0004620">
    <property type="term" value="F:phospholipase activity"/>
    <property type="evidence" value="ECO:0007669"/>
    <property type="project" value="TreeGrafter"/>
</dbReference>
<dbReference type="SUPFAM" id="SSF53474">
    <property type="entry name" value="alpha/beta-Hydrolases"/>
    <property type="match status" value="1"/>
</dbReference>
<dbReference type="Pfam" id="PF23463">
    <property type="entry name" value="WWE_2"/>
    <property type="match status" value="1"/>
</dbReference>